<dbReference type="InterPro" id="IPR013425">
    <property type="entry name" value="Autotrns_rpt"/>
</dbReference>
<dbReference type="InterPro" id="IPR006315">
    <property type="entry name" value="OM_autotransptr_brl_dom"/>
</dbReference>
<dbReference type="InterPro" id="IPR012332">
    <property type="entry name" value="Autotransporter_pectin_lyase_C"/>
</dbReference>
<evidence type="ECO:0000313" key="4">
    <source>
        <dbReference type="Proteomes" id="UP000033649"/>
    </source>
</evidence>
<gene>
    <name evidence="3" type="ORF">VE26_11735</name>
</gene>
<keyword evidence="4" id="KW-1185">Reference proteome</keyword>
<dbReference type="PROSITE" id="PS51208">
    <property type="entry name" value="AUTOTRANSPORTER"/>
    <property type="match status" value="1"/>
</dbReference>
<comment type="caution">
    <text evidence="3">The sequence shown here is derived from an EMBL/GenBank/DDBJ whole genome shotgun (WGS) entry which is preliminary data.</text>
</comment>
<dbReference type="NCBIfam" id="TIGR01414">
    <property type="entry name" value="autotrans_barl"/>
    <property type="match status" value="1"/>
</dbReference>
<dbReference type="Gene3D" id="2.40.128.130">
    <property type="entry name" value="Autotransporter beta-domain"/>
    <property type="match status" value="1"/>
</dbReference>
<dbReference type="InterPro" id="IPR011050">
    <property type="entry name" value="Pectin_lyase_fold/virulence"/>
</dbReference>
<dbReference type="PANTHER" id="PTHR35037">
    <property type="entry name" value="C-TERMINAL REGION OF AIDA-LIKE PROTEIN"/>
    <property type="match status" value="1"/>
</dbReference>
<dbReference type="STRING" id="429727.VE26_11735"/>
<dbReference type="SMART" id="SM00869">
    <property type="entry name" value="Autotransporter"/>
    <property type="match status" value="1"/>
</dbReference>
<evidence type="ECO:0000259" key="2">
    <source>
        <dbReference type="PROSITE" id="PS51208"/>
    </source>
</evidence>
<proteinExistence type="predicted"/>
<dbReference type="InterPro" id="IPR036709">
    <property type="entry name" value="Autotransporte_beta_dom_sf"/>
</dbReference>
<dbReference type="SUPFAM" id="SSF51126">
    <property type="entry name" value="Pectin lyase-like"/>
    <property type="match status" value="6"/>
</dbReference>
<evidence type="ECO:0000256" key="1">
    <source>
        <dbReference type="ARBA" id="ARBA00022729"/>
    </source>
</evidence>
<keyword evidence="1" id="KW-0732">Signal</keyword>
<dbReference type="NCBIfam" id="TIGR02601">
    <property type="entry name" value="autotrns_rpt"/>
    <property type="match status" value="8"/>
</dbReference>
<dbReference type="SUPFAM" id="SSF103515">
    <property type="entry name" value="Autotransporter"/>
    <property type="match status" value="1"/>
</dbReference>
<organism evidence="3 4">
    <name type="scientific">Devosia chinhatensis</name>
    <dbReference type="NCBI Taxonomy" id="429727"/>
    <lineage>
        <taxon>Bacteria</taxon>
        <taxon>Pseudomonadati</taxon>
        <taxon>Pseudomonadota</taxon>
        <taxon>Alphaproteobacteria</taxon>
        <taxon>Hyphomicrobiales</taxon>
        <taxon>Devosiaceae</taxon>
        <taxon>Devosia</taxon>
    </lineage>
</organism>
<reference evidence="3 4" key="1">
    <citation type="submission" date="2015-03" db="EMBL/GenBank/DDBJ databases">
        <authorList>
            <person name="Hassan Y."/>
            <person name="Lepp D."/>
            <person name="Li X.-Z."/>
            <person name="Zhou T."/>
        </authorList>
    </citation>
    <scope>NUCLEOTIDE SEQUENCE [LARGE SCALE GENOMIC DNA]</scope>
    <source>
        <strain evidence="3 4">IPL18</strain>
    </source>
</reference>
<dbReference type="PATRIC" id="fig|429727.3.peg.2416"/>
<dbReference type="Proteomes" id="UP000033649">
    <property type="component" value="Unassembled WGS sequence"/>
</dbReference>
<feature type="domain" description="Autotransporter" evidence="2">
    <location>
        <begin position="1603"/>
        <end position="1879"/>
    </location>
</feature>
<sequence>MGIAVLSAVLQVAALSSPLADSVIVTDTSGLQAAVDATITSGQPDTITAQGGGTFVAGPDWILPGAGDFVSLTFNTSPFQVGNPDGDATLTLLSGSILTLDTTSGTSAGRIELGNGSGSSGTLNISGGTLQVNLADTSTAPGTSIGRIWVGGGATNTTGGTGSLNITAGELLYVANAGSLNYGGLAVGRGNGVTGAITQSGGVVRFSSAGSLDLGTQGGSGTYTLSGDGVFDAGSGGMTAYIGSRTSGGGGTGTAATGTLIVSDNAQFSMTTGSFAGGQLYVGDSKGVGVIRQHGAGSSVTLGLQFPISFGSDVSNYGTGGSGTYELSAGTLSVQNVGGSGQIVFGAAAGGTGTFDISGGSATVATPLLLASVTGSTGTLNLTGGSLTLSGSSYLSFGSGSGTVNLNGGTLTVGGTDGIRGTGTFTFGGGTLAVGSNLTTSNAMTIGSGRTAFIDTSGNSATLSGVLSGSGALNKTGSGTLILSGTNTYTGGTTIAGGTLQIAANSGLGGIGSLTLSGGTLAVTGTFTTSRVTTLSGSGGAFAPASGATLTWNGKISGSGGLTMSGAGTLVLGGVNDYTGGTTINSGTVSINAESRLGNTSGVLTMAGGTLVTSSITIARAISLTGAATISPSGTTTISSGMTGSGGLTKSGAGTLILTGANTHSGGTTISSGTLQIGNAGATGSLTGNVTNNAMLTFSRSDALTFGGTISGSGVVSKVGGGTLTLSGNNTYSGGTTVSAGTLAVSADANLGDTSGSLTISGTSTSLATTASFSSGRAVNLANGFIRPAAGTTLTLSGVLSGTLLRMGGGGTLILSGSNNYTGGTTISNGTLEVSAETNLGTGTAISFTNGTLATTGTFSSARTVFLNGAGTFAPSAGTTLTLSGVISGSEALTQAGAGTLVLSGTNTNTGGTTVSAGTLDVTGSLVGTVDVRDGATLKGSGSIAGVVTVRDGGSLSGTQGAGLTMGGLTLSSGSGLNITLGASAAGGVFTVNGDLTLDGTLNVSKGTDFGAGVYSIIGYTGTLTNNGLALTSLGSGFTGLVQTSQSGIVNLVVDGSDSSIQFWNGVTTEPTQAVEGGDGTWTAGLDNTNWTTMSGTIPLAAQGGFAIFQGTAGTVSVDNDAGDVTATGLQFVTSGYSVTGDALTFTGADPATIRVGDGTAASATMVATISSMLAGTAGIEKTDYGTLVLSGANAYSGGTTISGGTLKIGADSALGATGGGLTIATGVLATTASFTSSRSVSLTGNAAIDTADATTLTLAGVISGDGSLTKAGNGTLILTGNNSFSGTTTISAGTLQIGNGGTTGSLSGNIINNANLVYSRSDAYTVPGSITGSGMLTLSGGGTATFTSSVAADVTLEHTKAVLAQGSSSAVEFVVGNGGVLGGSATIGGLVVNAGGTVAPGYSPGTLTVNGPVTFNTGSVYSVDVMPDGRHDRIIASGDVTISSGARVEIVAGGGLYDRNSRLTILTTTGNRSGTFGGVVSNLAFLLPTLRYDDKNVFLDLVYSGTSIATYAQTRNQASVATAIQALGGGNALFDAMTRLSEDAVAPALDLLSGEIYPSINSLIGQQGSNLRQTIGARLDQDGSGALASAAGSTGPATVSLGQASSSSVWVQGYGGWDQIRGNGNASPLSSTVGGIFVGVDTAITDSLRAGVVGGYSSAQLKVDERSSFGTMASVDLGAYLDAQFGALGLRGGAAYGWHDIDVERRIDFPGFSDQQSAGYGLNALQIFGEAGFRLDFDGYELEPFGGLAYVNVSSGSAIESGGGAAGLSVDIAGQQTVYTTLGTRFATTIDLDGATLTPSLTVGWQHVVGDTAPSATMQSGSNQFTIEGVPAAKDMLILGTGLSLGFSDGLSLDVNYAGRFAEGASQNAVTARLRGEF</sequence>
<evidence type="ECO:0000313" key="3">
    <source>
        <dbReference type="EMBL" id="KKB07435.1"/>
    </source>
</evidence>
<dbReference type="EMBL" id="JZEY01000061">
    <property type="protein sequence ID" value="KKB07435.1"/>
    <property type="molecule type" value="Genomic_DNA"/>
</dbReference>
<name>A0A0F5FFR0_9HYPH</name>
<dbReference type="Pfam" id="PF12951">
    <property type="entry name" value="PATR"/>
    <property type="match status" value="8"/>
</dbReference>
<dbReference type="GO" id="GO:0019867">
    <property type="term" value="C:outer membrane"/>
    <property type="evidence" value="ECO:0007669"/>
    <property type="project" value="InterPro"/>
</dbReference>
<dbReference type="Pfam" id="PF03797">
    <property type="entry name" value="Autotransporter"/>
    <property type="match status" value="1"/>
</dbReference>
<protein>
    <recommendedName>
        <fullName evidence="2">Autotransporter domain-containing protein</fullName>
    </recommendedName>
</protein>
<dbReference type="PANTHER" id="PTHR35037:SF3">
    <property type="entry name" value="C-TERMINAL REGION OF AIDA-LIKE PROTEIN"/>
    <property type="match status" value="1"/>
</dbReference>
<dbReference type="InterPro" id="IPR005546">
    <property type="entry name" value="Autotransporte_beta"/>
</dbReference>
<dbReference type="InterPro" id="IPR051551">
    <property type="entry name" value="Autotransporter_adhesion"/>
</dbReference>
<accession>A0A0F5FFR0</accession>
<dbReference type="Gene3D" id="2.160.20.20">
    <property type="match status" value="4"/>
</dbReference>